<keyword evidence="2" id="KW-1185">Reference proteome</keyword>
<comment type="caution">
    <text evidence="1">The sequence shown here is derived from an EMBL/GenBank/DDBJ whole genome shotgun (WGS) entry which is preliminary data.</text>
</comment>
<protein>
    <submittedName>
        <fullName evidence="1">Transporter</fullName>
    </submittedName>
</protein>
<accession>A0ABT8KQD2</accession>
<proteinExistence type="predicted"/>
<sequence>MSDEEFDILDELYFVLSFEVLVKELDLQEDVIKVLLLSLIKKGWVKCFEAVDREIVVDDTDFEDNYFRYYYLATKEGLLAHNSN</sequence>
<reference evidence="1" key="1">
    <citation type="submission" date="2023-06" db="EMBL/GenBank/DDBJ databases">
        <title>Genomic of Parafulvivirga corallium.</title>
        <authorList>
            <person name="Wang G."/>
        </authorList>
    </citation>
    <scope>NUCLEOTIDE SEQUENCE</scope>
    <source>
        <strain evidence="1">BMA10</strain>
    </source>
</reference>
<evidence type="ECO:0000313" key="2">
    <source>
        <dbReference type="Proteomes" id="UP001172082"/>
    </source>
</evidence>
<name>A0ABT8KQD2_9BACT</name>
<evidence type="ECO:0000313" key="1">
    <source>
        <dbReference type="EMBL" id="MDN5202925.1"/>
    </source>
</evidence>
<gene>
    <name evidence="1" type="ORF">QQ008_16165</name>
</gene>
<dbReference type="RefSeq" id="WP_346752944.1">
    <property type="nucleotide sequence ID" value="NZ_JAUJEA010000005.1"/>
</dbReference>
<dbReference type="Proteomes" id="UP001172082">
    <property type="component" value="Unassembled WGS sequence"/>
</dbReference>
<organism evidence="1 2">
    <name type="scientific">Splendidivirga corallicola</name>
    <dbReference type="NCBI Taxonomy" id="3051826"/>
    <lineage>
        <taxon>Bacteria</taxon>
        <taxon>Pseudomonadati</taxon>
        <taxon>Bacteroidota</taxon>
        <taxon>Cytophagia</taxon>
        <taxon>Cytophagales</taxon>
        <taxon>Splendidivirgaceae</taxon>
        <taxon>Splendidivirga</taxon>
    </lineage>
</organism>
<dbReference type="EMBL" id="JAUJEA010000005">
    <property type="protein sequence ID" value="MDN5202925.1"/>
    <property type="molecule type" value="Genomic_DNA"/>
</dbReference>